<keyword evidence="6" id="KW-0479">Metal-binding</keyword>
<feature type="domain" description="CCA-adding enzyme C-terminal" evidence="8">
    <location>
        <begin position="309"/>
        <end position="411"/>
    </location>
</feature>
<dbReference type="PANTHER" id="PTHR39643">
    <property type="entry name" value="CCA-ADDING ENZYME"/>
    <property type="match status" value="1"/>
</dbReference>
<dbReference type="Gene3D" id="1.10.1410.30">
    <property type="entry name" value="CCA tRNA nucleotidyltransferase, domain 2"/>
    <property type="match status" value="1"/>
</dbReference>
<keyword evidence="6" id="KW-0694">RNA-binding</keyword>
<dbReference type="EC" id="2.7.7.72" evidence="6"/>
<evidence type="ECO:0000256" key="2">
    <source>
        <dbReference type="ARBA" id="ARBA00022695"/>
    </source>
</evidence>
<feature type="binding site" evidence="6">
    <location>
        <position position="47"/>
    </location>
    <ligand>
        <name>ATP</name>
        <dbReference type="ChEBI" id="CHEBI:30616"/>
    </ligand>
</feature>
<dbReference type="InterPro" id="IPR006116">
    <property type="entry name" value="NT_2-5OAS_ClassI-CCAase"/>
</dbReference>
<comment type="caution">
    <text evidence="10">The sequence shown here is derived from an EMBL/GenBank/DDBJ whole genome shotgun (WGS) entry which is preliminary data.</text>
</comment>
<dbReference type="SUPFAM" id="SSF81301">
    <property type="entry name" value="Nucleotidyltransferase"/>
    <property type="match status" value="1"/>
</dbReference>
<comment type="catalytic activity">
    <reaction evidence="6">
        <text>a tRNA with a 3' CCA end + 2 CTP + ATP = a tRNA with a 3' CCACCA end + 3 diphosphate</text>
        <dbReference type="Rhea" id="RHEA:76235"/>
        <dbReference type="Rhea" id="RHEA-COMP:10468"/>
        <dbReference type="Rhea" id="RHEA-COMP:18655"/>
        <dbReference type="ChEBI" id="CHEBI:30616"/>
        <dbReference type="ChEBI" id="CHEBI:33019"/>
        <dbReference type="ChEBI" id="CHEBI:37563"/>
        <dbReference type="ChEBI" id="CHEBI:83071"/>
        <dbReference type="ChEBI" id="CHEBI:195187"/>
    </reaction>
</comment>
<proteinExistence type="inferred from homology"/>
<dbReference type="NCBIfam" id="TIGR03671">
    <property type="entry name" value="cca_archaeal"/>
    <property type="match status" value="1"/>
</dbReference>
<dbReference type="Proteomes" id="UP000245509">
    <property type="component" value="Unassembled WGS sequence"/>
</dbReference>
<comment type="cofactor">
    <cofactor evidence="6">
        <name>Mg(2+)</name>
        <dbReference type="ChEBI" id="CHEBI:18420"/>
    </cofactor>
</comment>
<feature type="domain" description="tRNA nucleotidyltransferase substrate binding" evidence="7">
    <location>
        <begin position="141"/>
        <end position="262"/>
    </location>
</feature>
<comment type="miscellaneous">
    <text evidence="6">A single active site specifically recognizes both ATP and CTP and is responsible for their addition.</text>
</comment>
<reference evidence="9" key="2">
    <citation type="submission" date="2017-05" db="EMBL/GenBank/DDBJ databases">
        <authorList>
            <person name="Munson-Mcgee J.H."/>
        </authorList>
    </citation>
    <scope>NUCLEOTIDE SEQUENCE</scope>
    <source>
        <strain evidence="9">SCGC AB-777_F03</strain>
    </source>
</reference>
<accession>A0A2T9WM93</accession>
<sequence length="426" mass="51224">MIDYNKILSKIKPSEEEKKKVYNIINEFFDILRSNNLEPFLGGSFAKDTWIKNDFDVDTFLLFKDDKNISNIVENVLKKENLDYIRIRGSRDYFKVSYKGLIFELVPILKINDIKEAKNTTDLSPFHVKYVISKLDEKMKDEVRLLKLFTKNINVYGAESYVRGFSGYALELILINYGSFENTIKNVSNWRPKVIIDLEKYYKNYDEIKKNLSKDKIKSPIIIIDPTDKYRNVAASVSLQKFSEFIYYSRIFLLSEDKEKFFFNKIYMNYDEIKRLAEKYNVNTIYLKIEGDSNNKDIKNSKALSLFNNIKKWINNIGFKIFNYYYFFDENYLYGYILYYPDKLPEYEIREGPLLWEEKNYNRFYEKHKNEELIIRNGKIYAVTKRKINDIYKALEFIINNYKNSIRKKVKYLYIKIGEKEIEIKY</sequence>
<keyword evidence="5 6" id="KW-0460">Magnesium</keyword>
<organism evidence="10">
    <name type="scientific">Nanobsidianus stetteri</name>
    <dbReference type="NCBI Taxonomy" id="1294122"/>
    <lineage>
        <taxon>Archaea</taxon>
        <taxon>Nanobdellota</taxon>
        <taxon>Candidatus Nanoarchaeia</taxon>
        <taxon>Nanoarchaeales</taxon>
        <taxon>Nanopusillaceae</taxon>
        <taxon>Candidatus Nanobsidianus</taxon>
    </lineage>
</organism>
<evidence type="ECO:0000256" key="1">
    <source>
        <dbReference type="ARBA" id="ARBA00022679"/>
    </source>
</evidence>
<dbReference type="HAMAP" id="MF_01264">
    <property type="entry name" value="CCA_arch"/>
    <property type="match status" value="1"/>
</dbReference>
<dbReference type="InterPro" id="IPR008229">
    <property type="entry name" value="CCA-adding_arc"/>
</dbReference>
<feature type="binding site" evidence="6">
    <location>
        <position position="156"/>
    </location>
    <ligand>
        <name>CTP</name>
        <dbReference type="ChEBI" id="CHEBI:37563"/>
    </ligand>
</feature>
<dbReference type="InterPro" id="IPR015329">
    <property type="entry name" value="tRNA_NucTransf2"/>
</dbReference>
<dbReference type="AlphaFoldDB" id="A0A2T9WM93"/>
<dbReference type="RefSeq" id="WP_228615170.1">
    <property type="nucleotide sequence ID" value="NZ_QEFP02000004.1"/>
</dbReference>
<dbReference type="EMBL" id="QEFP01000001">
    <property type="protein sequence ID" value="PVU68951.1"/>
    <property type="molecule type" value="Genomic_DNA"/>
</dbReference>
<dbReference type="PIRSF" id="PIRSF005335">
    <property type="entry name" value="CCA_arch"/>
    <property type="match status" value="1"/>
</dbReference>
<feature type="binding site" evidence="6">
    <location>
        <position position="147"/>
    </location>
    <ligand>
        <name>ATP</name>
        <dbReference type="ChEBI" id="CHEBI:30616"/>
    </ligand>
</feature>
<evidence type="ECO:0000256" key="5">
    <source>
        <dbReference type="ARBA" id="ARBA00022842"/>
    </source>
</evidence>
<keyword evidence="1 6" id="KW-0808">Transferase</keyword>
<feature type="binding site" evidence="6">
    <location>
        <position position="47"/>
    </location>
    <ligand>
        <name>CTP</name>
        <dbReference type="ChEBI" id="CHEBI:37563"/>
    </ligand>
</feature>
<keyword evidence="2 6" id="KW-0548">Nucleotidyltransferase</keyword>
<evidence type="ECO:0000256" key="4">
    <source>
        <dbReference type="ARBA" id="ARBA00022840"/>
    </source>
</evidence>
<dbReference type="Gene3D" id="3.30.70.590">
    <property type="entry name" value="Poly(A) polymerase predicted RNA binding domain"/>
    <property type="match status" value="1"/>
</dbReference>
<feature type="binding site" evidence="6">
    <location>
        <position position="127"/>
    </location>
    <ligand>
        <name>ATP</name>
        <dbReference type="ChEBI" id="CHEBI:30616"/>
    </ligand>
</feature>
<evidence type="ECO:0000313" key="9">
    <source>
        <dbReference type="EMBL" id="MCC5446941.1"/>
    </source>
</evidence>
<reference evidence="10" key="1">
    <citation type="journal article" date="2015" name="Appl. Environ. Microbiol.">
        <title>Nanoarchaeota, Their Sulfolobales Host, and Nanoarchaeota Virus Distribution across Yellowstone National Park Hot Springs.</title>
        <authorList>
            <person name="Munson-McGee J.H."/>
            <person name="Field E.K."/>
            <person name="Bateson M."/>
            <person name="Rooney C."/>
            <person name="Stepanauskas R."/>
            <person name="Young M.J."/>
        </authorList>
    </citation>
    <scope>NUCLEOTIDE SEQUENCE [LARGE SCALE GENOMIC DNA]</scope>
    <source>
        <strain evidence="10">SCGC AB-777_F03</strain>
    </source>
</reference>
<dbReference type="EMBL" id="QEFP02000004">
    <property type="protein sequence ID" value="MCC5446941.1"/>
    <property type="molecule type" value="Genomic_DNA"/>
</dbReference>
<feature type="binding site" evidence="6">
    <location>
        <position position="56"/>
    </location>
    <ligand>
        <name>Mg(2+)</name>
        <dbReference type="ChEBI" id="CHEBI:18420"/>
    </ligand>
</feature>
<dbReference type="Pfam" id="PF09249">
    <property type="entry name" value="tRNA_NucTransf2"/>
    <property type="match status" value="1"/>
</dbReference>
<dbReference type="GO" id="GO:0004810">
    <property type="term" value="F:CCA tRNA nucleotidyltransferase activity"/>
    <property type="evidence" value="ECO:0007669"/>
    <property type="project" value="UniProtKB-UniRule"/>
</dbReference>
<evidence type="ECO:0000259" key="8">
    <source>
        <dbReference type="Pfam" id="PF21133"/>
    </source>
</evidence>
<dbReference type="InterPro" id="IPR048833">
    <property type="entry name" value="CAA_C"/>
</dbReference>
<keyword evidence="3 6" id="KW-0547">Nucleotide-binding</keyword>
<feature type="binding site" evidence="6">
    <location>
        <position position="104"/>
    </location>
    <ligand>
        <name>Mg(2+)</name>
        <dbReference type="ChEBI" id="CHEBI:18420"/>
    </ligand>
</feature>
<dbReference type="SUPFAM" id="SSF81631">
    <property type="entry name" value="PAP/OAS1 substrate-binding domain"/>
    <property type="match status" value="1"/>
</dbReference>
<evidence type="ECO:0000256" key="6">
    <source>
        <dbReference type="HAMAP-Rule" id="MF_01264"/>
    </source>
</evidence>
<dbReference type="GO" id="GO:0001680">
    <property type="term" value="P:tRNA 3'-terminal CCA addition"/>
    <property type="evidence" value="ECO:0007669"/>
    <property type="project" value="UniProtKB-UniRule"/>
</dbReference>
<protein>
    <recommendedName>
        <fullName evidence="6">CCA-adding enzyme</fullName>
        <ecNumber evidence="6">2.7.7.72</ecNumber>
    </recommendedName>
    <alternativeName>
        <fullName evidence="6">CCA tRNA nucleotidyltransferase</fullName>
    </alternativeName>
    <alternativeName>
        <fullName evidence="6">tRNA CCA-pyrophosphorylase</fullName>
    </alternativeName>
    <alternativeName>
        <fullName evidence="6">tRNA adenylyl-/cytidylyl- transferase</fullName>
    </alternativeName>
    <alternativeName>
        <fullName evidence="6">tRNA nucleotidyltransferase</fullName>
    </alternativeName>
    <alternativeName>
        <fullName evidence="6">tRNA-NT</fullName>
    </alternativeName>
</protein>
<feature type="binding site" evidence="6">
    <location>
        <position position="58"/>
    </location>
    <ligand>
        <name>Mg(2+)</name>
        <dbReference type="ChEBI" id="CHEBI:18420"/>
    </ligand>
</feature>
<comment type="subunit">
    <text evidence="6">Homodimer.</text>
</comment>
<dbReference type="InterPro" id="IPR043519">
    <property type="entry name" value="NT_sf"/>
</dbReference>
<comment type="catalytic activity">
    <reaction evidence="6">
        <text>a tRNA precursor + 2 CTP + ATP = a tRNA with a 3' CCA end + 3 diphosphate</text>
        <dbReference type="Rhea" id="RHEA:14433"/>
        <dbReference type="Rhea" id="RHEA-COMP:10465"/>
        <dbReference type="Rhea" id="RHEA-COMP:10468"/>
        <dbReference type="ChEBI" id="CHEBI:30616"/>
        <dbReference type="ChEBI" id="CHEBI:33019"/>
        <dbReference type="ChEBI" id="CHEBI:37563"/>
        <dbReference type="ChEBI" id="CHEBI:74896"/>
        <dbReference type="ChEBI" id="CHEBI:83071"/>
        <dbReference type="EC" id="2.7.7.72"/>
    </reaction>
</comment>
<dbReference type="Gene3D" id="3.30.460.10">
    <property type="entry name" value="Beta Polymerase, domain 2"/>
    <property type="match status" value="1"/>
</dbReference>
<dbReference type="PANTHER" id="PTHR39643:SF1">
    <property type="entry name" value="CCA-ADDING ENZYME"/>
    <property type="match status" value="1"/>
</dbReference>
<name>A0A2T9WM93_NANST</name>
<reference evidence="9" key="4">
    <citation type="submission" date="2021-11" db="EMBL/GenBank/DDBJ databases">
        <authorList>
            <person name="Munson-Mcgee J."/>
            <person name="Field E."/>
            <person name="Bateson M."/>
            <person name="Rooney C."/>
            <person name="Stepanauskas R."/>
            <person name="Young M."/>
        </authorList>
    </citation>
    <scope>NUCLEOTIDE SEQUENCE</scope>
    <source>
        <strain evidence="9">SCGC AB-777_F03</strain>
    </source>
</reference>
<dbReference type="GO" id="GO:0042245">
    <property type="term" value="P:RNA repair"/>
    <property type="evidence" value="ECO:0007669"/>
    <property type="project" value="UniProtKB-KW"/>
</dbReference>
<feature type="binding site" evidence="6">
    <location>
        <position position="44"/>
    </location>
    <ligand>
        <name>ATP</name>
        <dbReference type="ChEBI" id="CHEBI:30616"/>
    </ligand>
</feature>
<dbReference type="GO" id="GO:0000287">
    <property type="term" value="F:magnesium ion binding"/>
    <property type="evidence" value="ECO:0007669"/>
    <property type="project" value="UniProtKB-UniRule"/>
</dbReference>
<comment type="function">
    <text evidence="6">Catalyzes the addition and repair of the essential 3'-terminal CCA sequence in tRNAs without using a nucleic acid template. Adds these three nucleotides in the order of C, C, and A to the tRNA nucleotide-73, using CTP and ATP as substrates and producing inorganic pyrophosphate. tRNA 3'-terminal CCA addition is required both for tRNA processing and repair. Also involved in tRNA surveillance by mediating tandem CCA addition to generate a CCACCA at the 3' terminus of unstable tRNAs. While stable tRNAs receive only 3'-terminal CCA, unstable tRNAs are marked with CCACCA and rapidly degraded.</text>
</comment>
<feature type="binding site" evidence="6">
    <location>
        <position position="44"/>
    </location>
    <ligand>
        <name>CTP</name>
        <dbReference type="ChEBI" id="CHEBI:37563"/>
    </ligand>
</feature>
<dbReference type="CDD" id="cd05400">
    <property type="entry name" value="NT_2-5OAS_ClassI-CCAase"/>
    <property type="match status" value="1"/>
</dbReference>
<dbReference type="InterPro" id="IPR011068">
    <property type="entry name" value="NuclTrfase_I-like_C"/>
</dbReference>
<dbReference type="SUPFAM" id="SSF55003">
    <property type="entry name" value="PAP/Archaeal CCA-adding enzyme, C-terminal domain"/>
    <property type="match status" value="1"/>
</dbReference>
<keyword evidence="4 6" id="KW-0067">ATP-binding</keyword>
<comment type="similarity">
    <text evidence="6">Belongs to the tRNA nucleotidyltransferase/poly(A) polymerase family. Archaeal CCA-adding enzyme subfamily.</text>
</comment>
<feature type="binding site" evidence="6">
    <location>
        <position position="127"/>
    </location>
    <ligand>
        <name>CTP</name>
        <dbReference type="ChEBI" id="CHEBI:37563"/>
    </ligand>
</feature>
<dbReference type="InterPro" id="IPR042090">
    <property type="entry name" value="CCA_tRNA_nucleotrans_2"/>
</dbReference>
<dbReference type="Pfam" id="PF21133">
    <property type="entry name" value="CAA_C"/>
    <property type="match status" value="1"/>
</dbReference>
<feature type="binding site" evidence="6">
    <location>
        <position position="156"/>
    </location>
    <ligand>
        <name>ATP</name>
        <dbReference type="ChEBI" id="CHEBI:30616"/>
    </ligand>
</feature>
<feature type="binding site" evidence="6">
    <location>
        <position position="147"/>
    </location>
    <ligand>
        <name>CTP</name>
        <dbReference type="ChEBI" id="CHEBI:37563"/>
    </ligand>
</feature>
<evidence type="ECO:0000256" key="3">
    <source>
        <dbReference type="ARBA" id="ARBA00022741"/>
    </source>
</evidence>
<evidence type="ECO:0000313" key="10">
    <source>
        <dbReference type="EMBL" id="PVU68951.1"/>
    </source>
</evidence>
<evidence type="ECO:0000259" key="7">
    <source>
        <dbReference type="Pfam" id="PF09249"/>
    </source>
</evidence>
<reference evidence="10" key="3">
    <citation type="submission" date="2017-05" db="EMBL/GenBank/DDBJ databases">
        <authorList>
            <person name="Song R."/>
            <person name="Chenine A.L."/>
            <person name="Ruprecht R.M."/>
        </authorList>
    </citation>
    <scope>NUCLEOTIDE SEQUENCE</scope>
    <source>
        <strain evidence="10">SCGC AB-777_F03</strain>
    </source>
</reference>
<keyword evidence="6" id="KW-0692">RNA repair</keyword>
<dbReference type="GO" id="GO:0000049">
    <property type="term" value="F:tRNA binding"/>
    <property type="evidence" value="ECO:0007669"/>
    <property type="project" value="UniProtKB-UniRule"/>
</dbReference>
<dbReference type="GO" id="GO:0005524">
    <property type="term" value="F:ATP binding"/>
    <property type="evidence" value="ECO:0007669"/>
    <property type="project" value="UniProtKB-UniRule"/>
</dbReference>
<gene>
    <name evidence="6 10" type="primary">cca</name>
    <name evidence="9" type="ORF">DDW03_000800</name>
    <name evidence="10" type="ORF">DDW03_00270</name>
</gene>
<keyword evidence="6" id="KW-0819">tRNA processing</keyword>